<feature type="transmembrane region" description="Helical" evidence="6">
    <location>
        <begin position="180"/>
        <end position="199"/>
    </location>
</feature>
<dbReference type="InterPro" id="IPR047623">
    <property type="entry name" value="SatP"/>
</dbReference>
<evidence type="ECO:0000256" key="5">
    <source>
        <dbReference type="ARBA" id="ARBA00023136"/>
    </source>
</evidence>
<comment type="similarity">
    <text evidence="2">Belongs to the acetate uptake transporter (AceTr) (TC 2.A.96) family.</text>
</comment>
<evidence type="ECO:0000256" key="1">
    <source>
        <dbReference type="ARBA" id="ARBA00004141"/>
    </source>
</evidence>
<evidence type="ECO:0000256" key="6">
    <source>
        <dbReference type="SAM" id="Phobius"/>
    </source>
</evidence>
<organism evidence="7 8">
    <name type="scientific">Coccomyxa viridis</name>
    <dbReference type="NCBI Taxonomy" id="1274662"/>
    <lineage>
        <taxon>Eukaryota</taxon>
        <taxon>Viridiplantae</taxon>
        <taxon>Chlorophyta</taxon>
        <taxon>core chlorophytes</taxon>
        <taxon>Trebouxiophyceae</taxon>
        <taxon>Trebouxiophyceae incertae sedis</taxon>
        <taxon>Coccomyxaceae</taxon>
        <taxon>Coccomyxa</taxon>
    </lineage>
</organism>
<sequence length="271" mass="29157">MAQQNMRGASWRDRHIGGDLDLNPADELGDVRESFTSTRLIQAAPIGNPGPLGLYAFGLSTAFLQGAVTTITAPKPTVDMVACFAMFYGGLIQLLAGMWEMWKANTFAATAFSSYGGFWMGWSLYGILKSANVWTGQSSSTPVVNYNGATADEMMLALWGILTFCFFVQTLRINRGLQTLFISLTILFFLLAGGVKNALCNKVAGWVGIWVALVAFYVATAILTGEVWNHEYLPLGHMRKAKKAAPVAAAKKGNAAQAGPAQASIAEDNRV</sequence>
<evidence type="ECO:0000313" key="8">
    <source>
        <dbReference type="Proteomes" id="UP001497392"/>
    </source>
</evidence>
<evidence type="ECO:0000313" key="7">
    <source>
        <dbReference type="EMBL" id="CAL5219475.1"/>
    </source>
</evidence>
<dbReference type="Proteomes" id="UP001497392">
    <property type="component" value="Unassembled WGS sequence"/>
</dbReference>
<proteinExistence type="inferred from homology"/>
<dbReference type="PANTHER" id="PTHR30178">
    <property type="entry name" value="INNER MEMBRANE PROTEIN YAAH"/>
    <property type="match status" value="1"/>
</dbReference>
<keyword evidence="3 6" id="KW-0812">Transmembrane</keyword>
<comment type="caution">
    <text evidence="7">The sequence shown here is derived from an EMBL/GenBank/DDBJ whole genome shotgun (WGS) entry which is preliminary data.</text>
</comment>
<dbReference type="NCBIfam" id="NF038013">
    <property type="entry name" value="AceTr_1"/>
    <property type="match status" value="1"/>
</dbReference>
<feature type="transmembrane region" description="Helical" evidence="6">
    <location>
        <begin position="148"/>
        <end position="168"/>
    </location>
</feature>
<keyword evidence="4 6" id="KW-1133">Transmembrane helix</keyword>
<dbReference type="PANTHER" id="PTHR30178:SF3">
    <property type="entry name" value="SUCCINATE-ACETATE_PROTON SYMPORTER SATP"/>
    <property type="match status" value="1"/>
</dbReference>
<gene>
    <name evidence="7" type="primary">g1311</name>
    <name evidence="7" type="ORF">VP750_LOCUS1134</name>
</gene>
<accession>A0ABP1FHQ3</accession>
<protein>
    <submittedName>
        <fullName evidence="7">G1311 protein</fullName>
    </submittedName>
</protein>
<keyword evidence="8" id="KW-1185">Reference proteome</keyword>
<dbReference type="EMBL" id="CAXHTA020000002">
    <property type="protein sequence ID" value="CAL5219475.1"/>
    <property type="molecule type" value="Genomic_DNA"/>
</dbReference>
<feature type="transmembrane region" description="Helical" evidence="6">
    <location>
        <begin position="205"/>
        <end position="228"/>
    </location>
</feature>
<feature type="transmembrane region" description="Helical" evidence="6">
    <location>
        <begin position="106"/>
        <end position="128"/>
    </location>
</feature>
<keyword evidence="5 6" id="KW-0472">Membrane</keyword>
<dbReference type="Pfam" id="PF01184">
    <property type="entry name" value="Gpr1_Fun34_YaaH"/>
    <property type="match status" value="1"/>
</dbReference>
<dbReference type="InterPro" id="IPR000791">
    <property type="entry name" value="Gpr1/Fun34/SatP-like"/>
</dbReference>
<evidence type="ECO:0000256" key="4">
    <source>
        <dbReference type="ARBA" id="ARBA00022989"/>
    </source>
</evidence>
<feature type="transmembrane region" description="Helical" evidence="6">
    <location>
        <begin position="78"/>
        <end position="99"/>
    </location>
</feature>
<comment type="subcellular location">
    <subcellularLocation>
        <location evidence="1">Membrane</location>
        <topology evidence="1">Multi-pass membrane protein</topology>
    </subcellularLocation>
</comment>
<name>A0ABP1FHQ3_9CHLO</name>
<evidence type="ECO:0000256" key="3">
    <source>
        <dbReference type="ARBA" id="ARBA00022692"/>
    </source>
</evidence>
<evidence type="ECO:0000256" key="2">
    <source>
        <dbReference type="ARBA" id="ARBA00005587"/>
    </source>
</evidence>
<reference evidence="7 8" key="1">
    <citation type="submission" date="2024-06" db="EMBL/GenBank/DDBJ databases">
        <authorList>
            <person name="Kraege A."/>
            <person name="Thomma B."/>
        </authorList>
    </citation>
    <scope>NUCLEOTIDE SEQUENCE [LARGE SCALE GENOMIC DNA]</scope>
</reference>